<reference evidence="1" key="1">
    <citation type="submission" date="2020-10" db="EMBL/GenBank/DDBJ databases">
        <authorList>
            <person name="Ni P."/>
        </authorList>
    </citation>
    <scope>NUCLEOTIDE SEQUENCE</scope>
</reference>
<accession>A0A7S7YDC7</accession>
<keyword evidence="2" id="KW-1185">Reference proteome</keyword>
<dbReference type="Proteomes" id="UP000605974">
    <property type="component" value="Segment"/>
</dbReference>
<evidence type="ECO:0000313" key="1">
    <source>
        <dbReference type="EMBL" id="QPB10459.1"/>
    </source>
</evidence>
<dbReference type="EMBL" id="MW175491">
    <property type="protein sequence ID" value="QPB10459.1"/>
    <property type="molecule type" value="Genomic_DNA"/>
</dbReference>
<name>A0A7S7YDC7_9CAUD</name>
<proteinExistence type="predicted"/>
<organism evidence="1 2">
    <name type="scientific">Pseudomonas phage PN09</name>
    <dbReference type="NCBI Taxonomy" id="2782564"/>
    <lineage>
        <taxon>Viruses</taxon>
        <taxon>Duplodnaviria</taxon>
        <taxon>Heunggongvirae</taxon>
        <taxon>Uroviricota</taxon>
        <taxon>Caudoviricetes</taxon>
        <taxon>Vandenendeviridae</taxon>
        <taxon>Gorskivirinae</taxon>
        <taxon>Otagovirus</taxon>
        <taxon>Otagovirus PN09</taxon>
    </lineage>
</organism>
<gene>
    <name evidence="1" type="ORF">PN09_038</name>
</gene>
<sequence length="61" mass="7231">MPSLRVEILENAIDKLQQVKEIVEKELHYDYSVSDSIEEIIEAMMFDLGETEQRDKERNCE</sequence>
<protein>
    <submittedName>
        <fullName evidence="1">Uncharacterized protein</fullName>
    </submittedName>
</protein>
<evidence type="ECO:0000313" key="2">
    <source>
        <dbReference type="Proteomes" id="UP000605974"/>
    </source>
</evidence>